<sequence length="574" mass="63587">MAFGIFDFLSLIGALGLFIFGMKVMSDSIQKVAGNKLREILEAMTSNRLLGVLTGVLITTMVQSSSATTVMVVSFVNAGLLSLIQSIGVIMGANVGTTVTGWLISQLGLGKFSIASMCLPIIAIGFPMMFSSREKLKLWGEVLLGFAILFLGLNFMKEAVGGLQNEELLSFVKNVDYAGQPYIKQFFIVLLFVAIGTVLTIVVQSSSAAMALTLVMCNEGWISFPLAAAIILGENIGTTITANLAALIGNVHAKRAARAHFVFNVFGVLWMLAVFPFFVNLIAGASVDIFGADPMKTATGIPAALALFHTSFNILNLLILVGFVGFIAKVVIKMVPSRSEDDEVFSLDYIGSGMMETPELSILEARKEVVKFADIVRRAFKYVPRLVTEMDEKKLRYYTDQLEKYEDITDRMELEISSYLSKAAKGELSSNGGHQVRSMLNIANYLERIGDIYLEISRNLTMRKKKKAYFTQEMRDRVAEIAALVKKSLDLMVENLEAYERDIDFAKAEELENEIDETYKRLRKEYIKKVESGKFQVRSGVYYSDLISELERIGDHVLGVTESLKKDNELIVEE</sequence>
<dbReference type="Gene3D" id="1.20.58.220">
    <property type="entry name" value="Phosphate transport system protein phou homolog 2, domain 2"/>
    <property type="match status" value="1"/>
</dbReference>
<dbReference type="OrthoDB" id="9763003at2"/>
<dbReference type="RefSeq" id="WP_014202317.1">
    <property type="nucleotide sequence ID" value="NC_016599.1"/>
</dbReference>
<evidence type="ECO:0000259" key="8">
    <source>
        <dbReference type="Pfam" id="PF01895"/>
    </source>
</evidence>
<dbReference type="GO" id="GO:0005886">
    <property type="term" value="C:plasma membrane"/>
    <property type="evidence" value="ECO:0007669"/>
    <property type="project" value="UniProtKB-SubCell"/>
</dbReference>
<dbReference type="GO" id="GO:0005436">
    <property type="term" value="F:sodium:phosphate symporter activity"/>
    <property type="evidence" value="ECO:0007669"/>
    <property type="project" value="InterPro"/>
</dbReference>
<keyword evidence="3 7" id="KW-0812">Transmembrane</keyword>
<dbReference type="HOGENOM" id="CLU_025623_0_1_10"/>
<organism evidence="9 10">
    <name type="scientific">Owenweeksia hongkongensis (strain DSM 17368 / CIP 108786 / JCM 12287 / NRRL B-23963 / UST20020801)</name>
    <dbReference type="NCBI Taxonomy" id="926562"/>
    <lineage>
        <taxon>Bacteria</taxon>
        <taxon>Pseudomonadati</taxon>
        <taxon>Bacteroidota</taxon>
        <taxon>Flavobacteriia</taxon>
        <taxon>Flavobacteriales</taxon>
        <taxon>Owenweeksiaceae</taxon>
        <taxon>Owenweeksia</taxon>
    </lineage>
</organism>
<evidence type="ECO:0000313" key="9">
    <source>
        <dbReference type="EMBL" id="AEV32963.1"/>
    </source>
</evidence>
<feature type="transmembrane region" description="Helical" evidence="7">
    <location>
        <begin position="261"/>
        <end position="283"/>
    </location>
</feature>
<keyword evidence="5 7" id="KW-0472">Membrane</keyword>
<evidence type="ECO:0000313" key="10">
    <source>
        <dbReference type="Proteomes" id="UP000005631"/>
    </source>
</evidence>
<dbReference type="PANTHER" id="PTHR10010:SF46">
    <property type="entry name" value="SODIUM-DEPENDENT PHOSPHATE TRANSPORT PROTEIN 2B"/>
    <property type="match status" value="1"/>
</dbReference>
<dbReference type="AlphaFoldDB" id="G8R2W9"/>
<evidence type="ECO:0000256" key="7">
    <source>
        <dbReference type="SAM" id="Phobius"/>
    </source>
</evidence>
<protein>
    <submittedName>
        <fullName evidence="9">Na/Pi-cotransporter</fullName>
    </submittedName>
</protein>
<feature type="transmembrane region" description="Helical" evidence="7">
    <location>
        <begin position="112"/>
        <end position="130"/>
    </location>
</feature>
<keyword evidence="2" id="KW-1003">Cell membrane</keyword>
<dbReference type="EMBL" id="CP003156">
    <property type="protein sequence ID" value="AEV32963.1"/>
    <property type="molecule type" value="Genomic_DNA"/>
</dbReference>
<reference evidence="9 10" key="1">
    <citation type="journal article" date="2012" name="Stand. Genomic Sci.">
        <title>Genome sequence of the orange-pigmented seawater bacterium Owenweeksia hongkongensis type strain (UST20020801(T)).</title>
        <authorList>
            <person name="Riedel T."/>
            <person name="Held B."/>
            <person name="Nolan M."/>
            <person name="Lucas S."/>
            <person name="Lapidus A."/>
            <person name="Tice H."/>
            <person name="Del Rio T.G."/>
            <person name="Cheng J.F."/>
            <person name="Han C."/>
            <person name="Tapia R."/>
            <person name="Goodwin L.A."/>
            <person name="Pitluck S."/>
            <person name="Liolios K."/>
            <person name="Mavromatis K."/>
            <person name="Pagani I."/>
            <person name="Ivanova N."/>
            <person name="Mikhailova N."/>
            <person name="Pati A."/>
            <person name="Chen A."/>
            <person name="Palaniappan K."/>
            <person name="Rohde M."/>
            <person name="Tindall B.J."/>
            <person name="Detter J.C."/>
            <person name="Goker M."/>
            <person name="Woyke T."/>
            <person name="Bristow J."/>
            <person name="Eisen J.A."/>
            <person name="Markowitz V."/>
            <person name="Hugenholtz P."/>
            <person name="Klenk H.P."/>
            <person name="Kyrpides N.C."/>
        </authorList>
    </citation>
    <scope>NUCLEOTIDE SEQUENCE</scope>
    <source>
        <strain evidence="10">DSM 17368 / JCM 12287 / NRRL B-23963</strain>
    </source>
</reference>
<feature type="transmembrane region" description="Helical" evidence="7">
    <location>
        <begin position="46"/>
        <end position="63"/>
    </location>
</feature>
<keyword evidence="6" id="KW-0175">Coiled coil</keyword>
<dbReference type="Pfam" id="PF01895">
    <property type="entry name" value="PhoU"/>
    <property type="match status" value="2"/>
</dbReference>
<feature type="transmembrane region" description="Helical" evidence="7">
    <location>
        <begin position="136"/>
        <end position="156"/>
    </location>
</feature>
<dbReference type="InterPro" id="IPR026022">
    <property type="entry name" value="PhoU_dom"/>
</dbReference>
<dbReference type="PATRIC" id="fig|926562.3.peg.1991"/>
<dbReference type="eggNOG" id="COG1283">
    <property type="taxonomic scope" value="Bacteria"/>
</dbReference>
<dbReference type="KEGG" id="oho:Oweho_1984"/>
<gene>
    <name evidence="9" type="ordered locus">Oweho_1984</name>
</gene>
<feature type="transmembrane region" description="Helical" evidence="7">
    <location>
        <begin position="226"/>
        <end position="249"/>
    </location>
</feature>
<feature type="coiled-coil region" evidence="6">
    <location>
        <begin position="489"/>
        <end position="528"/>
    </location>
</feature>
<keyword evidence="10" id="KW-1185">Reference proteome</keyword>
<feature type="transmembrane region" description="Helical" evidence="7">
    <location>
        <begin position="6"/>
        <end position="25"/>
    </location>
</feature>
<accession>G8R2W9</accession>
<feature type="transmembrane region" description="Helical" evidence="7">
    <location>
        <begin position="83"/>
        <end position="105"/>
    </location>
</feature>
<dbReference type="PANTHER" id="PTHR10010">
    <property type="entry name" value="SOLUTE CARRIER FAMILY 34 SODIUM PHOSPHATE , MEMBER 2-RELATED"/>
    <property type="match status" value="1"/>
</dbReference>
<dbReference type="Proteomes" id="UP000005631">
    <property type="component" value="Chromosome"/>
</dbReference>
<evidence type="ECO:0000256" key="4">
    <source>
        <dbReference type="ARBA" id="ARBA00022989"/>
    </source>
</evidence>
<dbReference type="InterPro" id="IPR004633">
    <property type="entry name" value="NaPi_cotrn-rel/YqeW-like"/>
</dbReference>
<dbReference type="STRING" id="926562.Oweho_1984"/>
<dbReference type="NCBIfam" id="TIGR00704">
    <property type="entry name" value="NaPi_cotrn_rel"/>
    <property type="match status" value="1"/>
</dbReference>
<evidence type="ECO:0000256" key="6">
    <source>
        <dbReference type="SAM" id="Coils"/>
    </source>
</evidence>
<dbReference type="GO" id="GO:0044341">
    <property type="term" value="P:sodium-dependent phosphate transport"/>
    <property type="evidence" value="ECO:0007669"/>
    <property type="project" value="InterPro"/>
</dbReference>
<feature type="transmembrane region" description="Helical" evidence="7">
    <location>
        <begin position="186"/>
        <end position="206"/>
    </location>
</feature>
<feature type="domain" description="PhoU" evidence="8">
    <location>
        <begin position="371"/>
        <end position="458"/>
    </location>
</feature>
<feature type="domain" description="PhoU" evidence="8">
    <location>
        <begin position="479"/>
        <end position="557"/>
    </location>
</feature>
<dbReference type="InterPro" id="IPR003841">
    <property type="entry name" value="Na/Pi_transpt"/>
</dbReference>
<name>G8R2W9_OWEHD</name>
<dbReference type="Pfam" id="PF02690">
    <property type="entry name" value="Na_Pi_cotrans"/>
    <property type="match status" value="2"/>
</dbReference>
<dbReference type="InterPro" id="IPR038078">
    <property type="entry name" value="PhoU-like_sf"/>
</dbReference>
<proteinExistence type="predicted"/>
<evidence type="ECO:0000256" key="3">
    <source>
        <dbReference type="ARBA" id="ARBA00022692"/>
    </source>
</evidence>
<keyword evidence="4 7" id="KW-1133">Transmembrane helix</keyword>
<dbReference type="NCBIfam" id="NF037997">
    <property type="entry name" value="Na_Pi_symport"/>
    <property type="match status" value="1"/>
</dbReference>
<evidence type="ECO:0000256" key="2">
    <source>
        <dbReference type="ARBA" id="ARBA00022475"/>
    </source>
</evidence>
<comment type="subcellular location">
    <subcellularLocation>
        <location evidence="1">Cell membrane</location>
        <topology evidence="1">Multi-pass membrane protein</topology>
    </subcellularLocation>
</comment>
<dbReference type="SUPFAM" id="SSF109755">
    <property type="entry name" value="PhoU-like"/>
    <property type="match status" value="1"/>
</dbReference>
<evidence type="ECO:0000256" key="5">
    <source>
        <dbReference type="ARBA" id="ARBA00023136"/>
    </source>
</evidence>
<feature type="transmembrane region" description="Helical" evidence="7">
    <location>
        <begin position="303"/>
        <end position="328"/>
    </location>
</feature>
<evidence type="ECO:0000256" key="1">
    <source>
        <dbReference type="ARBA" id="ARBA00004651"/>
    </source>
</evidence>